<dbReference type="InterPro" id="IPR016170">
    <property type="entry name" value="Cytok_DH_C_sf"/>
</dbReference>
<name>A0AAF0XNN5_DAUCS</name>
<accession>A0AAF0XNN5</accession>
<evidence type="ECO:0000259" key="8">
    <source>
        <dbReference type="PROSITE" id="PS51387"/>
    </source>
</evidence>
<dbReference type="Gene3D" id="3.30.465.10">
    <property type="match status" value="1"/>
</dbReference>
<evidence type="ECO:0000313" key="9">
    <source>
        <dbReference type="EMBL" id="WOH11441.1"/>
    </source>
</evidence>
<evidence type="ECO:0000256" key="7">
    <source>
        <dbReference type="ARBA" id="ARBA00048224"/>
    </source>
</evidence>
<keyword evidence="6" id="KW-0560">Oxidoreductase</keyword>
<proteinExistence type="inferred from homology"/>
<dbReference type="InterPro" id="IPR016166">
    <property type="entry name" value="FAD-bd_PCMH"/>
</dbReference>
<dbReference type="FunFam" id="3.40.462.10:FF:000001">
    <property type="entry name" value="Cytokinin dehydrogenase 2"/>
    <property type="match status" value="1"/>
</dbReference>
<dbReference type="PROSITE" id="PS51387">
    <property type="entry name" value="FAD_PCMH"/>
    <property type="match status" value="1"/>
</dbReference>
<dbReference type="SUPFAM" id="SSF55103">
    <property type="entry name" value="FAD-linked oxidases, C-terminal domain"/>
    <property type="match status" value="1"/>
</dbReference>
<dbReference type="Pfam" id="PF09265">
    <property type="entry name" value="Cytokin-bind"/>
    <property type="match status" value="1"/>
</dbReference>
<sequence length="525" mass="59800">MAKSYLKHAYFILLFIVTRTIWIMDKVKPWRTNHSTSLPYELFTLDISTRLRSDPNSIKLSSSDFGNMVKNIPCAVLFPTHVTDIIDLVKFSYNSSRPFTIAARGNGHSVRGQAMADEGVVVDMRSLERFGGGNGIRVSWDSGLGFYADVGGEELWIDVLKATVEHGLAPVSWTDYLYLSVGGTLSNGGVSGQTFLHGPQISNVHELDVVTGKGEFLTCSRHLNPELFYAVLGGLGQFGIITRARIVLDKAPKRVKWIRMLYQDFSSFTRDQEHLISNNVLDYVEGSLIMHQSSSNNWRSSFFSNTDQSEIASLLSKHGILYCLEVVKYYDDANINTVEQELQLLLKHLKFNPGFVFKKDASFIDFLNRVRAGELKLQSLGQWDVPHPWLNLFIPKSRIMDFHAGVFINIIQAQNKSTGPILVYPTSRKKWDDRMSAVTPEEDTFYCVGLLHSGGVDDWEALDAQNKEILEFCEKSEIVLKQYLPHYNTRKEWMNHFGEKWSSFQDHKYKYDPKMILAPGQRIFH</sequence>
<dbReference type="InterPro" id="IPR015345">
    <property type="entry name" value="Cytokinin_DH_FAD/cytokin-bd"/>
</dbReference>
<comment type="cofactor">
    <cofactor evidence="1">
        <name>FAD</name>
        <dbReference type="ChEBI" id="CHEBI:57692"/>
    </cofactor>
</comment>
<evidence type="ECO:0000256" key="6">
    <source>
        <dbReference type="ARBA" id="ARBA00023002"/>
    </source>
</evidence>
<reference evidence="9" key="1">
    <citation type="journal article" date="2016" name="Nat. Genet.">
        <title>A high-quality carrot genome assembly provides new insights into carotenoid accumulation and asterid genome evolution.</title>
        <authorList>
            <person name="Iorizzo M."/>
            <person name="Ellison S."/>
            <person name="Senalik D."/>
            <person name="Zeng P."/>
            <person name="Satapoomin P."/>
            <person name="Huang J."/>
            <person name="Bowman M."/>
            <person name="Iovene M."/>
            <person name="Sanseverino W."/>
            <person name="Cavagnaro P."/>
            <person name="Yildiz M."/>
            <person name="Macko-Podgorni A."/>
            <person name="Moranska E."/>
            <person name="Grzebelus E."/>
            <person name="Grzebelus D."/>
            <person name="Ashrafi H."/>
            <person name="Zheng Z."/>
            <person name="Cheng S."/>
            <person name="Spooner D."/>
            <person name="Van Deynze A."/>
            <person name="Simon P."/>
        </authorList>
    </citation>
    <scope>NUCLEOTIDE SEQUENCE</scope>
    <source>
        <tissue evidence="9">Leaf</tissue>
    </source>
</reference>
<protein>
    <recommendedName>
        <fullName evidence="3">cytokinin dehydrogenase</fullName>
        <ecNumber evidence="3">1.5.99.12</ecNumber>
    </recommendedName>
</protein>
<dbReference type="PANTHER" id="PTHR13878:SF127">
    <property type="entry name" value="CYTOKININ DEHYDROGENASE 3"/>
    <property type="match status" value="1"/>
</dbReference>
<dbReference type="AlphaFoldDB" id="A0AAF0XNN5"/>
<comment type="similarity">
    <text evidence="2">Belongs to the oxygen-dependent FAD-linked oxidoreductase family.</text>
</comment>
<dbReference type="GO" id="GO:0071949">
    <property type="term" value="F:FAD binding"/>
    <property type="evidence" value="ECO:0007669"/>
    <property type="project" value="InterPro"/>
</dbReference>
<evidence type="ECO:0000256" key="1">
    <source>
        <dbReference type="ARBA" id="ARBA00001974"/>
    </source>
</evidence>
<dbReference type="InterPro" id="IPR050432">
    <property type="entry name" value="FAD-linked_Oxidoreductases_BP"/>
</dbReference>
<feature type="domain" description="FAD-binding PCMH-type" evidence="8">
    <location>
        <begin position="69"/>
        <end position="251"/>
    </location>
</feature>
<dbReference type="InterPro" id="IPR016167">
    <property type="entry name" value="FAD-bd_PCMH_sub1"/>
</dbReference>
<dbReference type="InterPro" id="IPR036318">
    <property type="entry name" value="FAD-bd_PCMH-like_sf"/>
</dbReference>
<dbReference type="GO" id="GO:0009690">
    <property type="term" value="P:cytokinin metabolic process"/>
    <property type="evidence" value="ECO:0007669"/>
    <property type="project" value="InterPro"/>
</dbReference>
<evidence type="ECO:0000256" key="5">
    <source>
        <dbReference type="ARBA" id="ARBA00022827"/>
    </source>
</evidence>
<dbReference type="InterPro" id="IPR016169">
    <property type="entry name" value="FAD-bd_PCMH_sub2"/>
</dbReference>
<evidence type="ECO:0000256" key="3">
    <source>
        <dbReference type="ARBA" id="ARBA00011928"/>
    </source>
</evidence>
<dbReference type="GO" id="GO:0019139">
    <property type="term" value="F:cytokinin dehydrogenase activity"/>
    <property type="evidence" value="ECO:0007669"/>
    <property type="project" value="UniProtKB-EC"/>
</dbReference>
<dbReference type="EMBL" id="CP093350">
    <property type="protein sequence ID" value="WOH11441.1"/>
    <property type="molecule type" value="Genomic_DNA"/>
</dbReference>
<dbReference type="Proteomes" id="UP000077755">
    <property type="component" value="Chromosome 8"/>
</dbReference>
<keyword evidence="10" id="KW-1185">Reference proteome</keyword>
<dbReference type="PANTHER" id="PTHR13878">
    <property type="entry name" value="GULONOLACTONE OXIDASE"/>
    <property type="match status" value="1"/>
</dbReference>
<dbReference type="Gene3D" id="3.30.43.10">
    <property type="entry name" value="Uridine Diphospho-n-acetylenolpyruvylglucosamine Reductase, domain 2"/>
    <property type="match status" value="1"/>
</dbReference>
<evidence type="ECO:0000256" key="4">
    <source>
        <dbReference type="ARBA" id="ARBA00022630"/>
    </source>
</evidence>
<dbReference type="Pfam" id="PF01565">
    <property type="entry name" value="FAD_binding_4"/>
    <property type="match status" value="1"/>
</dbReference>
<dbReference type="EC" id="1.5.99.12" evidence="3"/>
<keyword evidence="4" id="KW-0285">Flavoprotein</keyword>
<organism evidence="9 10">
    <name type="scientific">Daucus carota subsp. sativus</name>
    <name type="common">Carrot</name>
    <dbReference type="NCBI Taxonomy" id="79200"/>
    <lineage>
        <taxon>Eukaryota</taxon>
        <taxon>Viridiplantae</taxon>
        <taxon>Streptophyta</taxon>
        <taxon>Embryophyta</taxon>
        <taxon>Tracheophyta</taxon>
        <taxon>Spermatophyta</taxon>
        <taxon>Magnoliopsida</taxon>
        <taxon>eudicotyledons</taxon>
        <taxon>Gunneridae</taxon>
        <taxon>Pentapetalae</taxon>
        <taxon>asterids</taxon>
        <taxon>campanulids</taxon>
        <taxon>Apiales</taxon>
        <taxon>Apiaceae</taxon>
        <taxon>Apioideae</taxon>
        <taxon>Scandiceae</taxon>
        <taxon>Daucinae</taxon>
        <taxon>Daucus</taxon>
        <taxon>Daucus sect. Daucus</taxon>
    </lineage>
</organism>
<dbReference type="SUPFAM" id="SSF56176">
    <property type="entry name" value="FAD-binding/transporter-associated domain-like"/>
    <property type="match status" value="1"/>
</dbReference>
<dbReference type="Gene3D" id="3.40.462.10">
    <property type="entry name" value="FAD-linked oxidases, C-terminal domain"/>
    <property type="match status" value="1"/>
</dbReference>
<evidence type="ECO:0000313" key="10">
    <source>
        <dbReference type="Proteomes" id="UP000077755"/>
    </source>
</evidence>
<dbReference type="KEGG" id="dcr:108192283"/>
<comment type="catalytic activity">
    <reaction evidence="7">
        <text>N(6)-dimethylallyladenine + A + H2O = 3-methyl-2-butenal + adenine + AH2</text>
        <dbReference type="Rhea" id="RHEA:13625"/>
        <dbReference type="ChEBI" id="CHEBI:13193"/>
        <dbReference type="ChEBI" id="CHEBI:15377"/>
        <dbReference type="ChEBI" id="CHEBI:15825"/>
        <dbReference type="ChEBI" id="CHEBI:16708"/>
        <dbReference type="ChEBI" id="CHEBI:17499"/>
        <dbReference type="ChEBI" id="CHEBI:17660"/>
        <dbReference type="EC" id="1.5.99.12"/>
    </reaction>
</comment>
<gene>
    <name evidence="9" type="ORF">DCAR_0830928</name>
</gene>
<reference evidence="9" key="2">
    <citation type="submission" date="2022-03" db="EMBL/GenBank/DDBJ databases">
        <title>Draft title - Genomic analysis of global carrot germplasm unveils the trajectory of domestication and the origin of high carotenoid orange carrot.</title>
        <authorList>
            <person name="Iorizzo M."/>
            <person name="Ellison S."/>
            <person name="Senalik D."/>
            <person name="Macko-Podgorni A."/>
            <person name="Grzebelus D."/>
            <person name="Bostan H."/>
            <person name="Rolling W."/>
            <person name="Curaba J."/>
            <person name="Simon P."/>
        </authorList>
    </citation>
    <scope>NUCLEOTIDE SEQUENCE</scope>
    <source>
        <tissue evidence="9">Leaf</tissue>
    </source>
</reference>
<keyword evidence="5" id="KW-0274">FAD</keyword>
<evidence type="ECO:0000256" key="2">
    <source>
        <dbReference type="ARBA" id="ARBA00005466"/>
    </source>
</evidence>
<dbReference type="InterPro" id="IPR006094">
    <property type="entry name" value="Oxid_FAD_bind_N"/>
</dbReference>
<dbReference type="InterPro" id="IPR016164">
    <property type="entry name" value="FAD-linked_Oxase-like_C"/>
</dbReference>